<dbReference type="InterPro" id="IPR019734">
    <property type="entry name" value="TPR_rpt"/>
</dbReference>
<reference evidence="3" key="1">
    <citation type="submission" date="2016-10" db="EMBL/GenBank/DDBJ databases">
        <authorList>
            <person name="de Groot N.N."/>
        </authorList>
    </citation>
    <scope>NUCLEOTIDE SEQUENCE</scope>
</reference>
<dbReference type="SMART" id="SM00028">
    <property type="entry name" value="TPR"/>
    <property type="match status" value="2"/>
</dbReference>
<protein>
    <submittedName>
        <fullName evidence="3">Uncharacterized protein</fullName>
    </submittedName>
</protein>
<gene>
    <name evidence="3" type="ORF">MNB_SM-6-265</name>
</gene>
<dbReference type="Pfam" id="PF07719">
    <property type="entry name" value="TPR_2"/>
    <property type="match status" value="1"/>
</dbReference>
<evidence type="ECO:0000256" key="1">
    <source>
        <dbReference type="ARBA" id="ARBA00022737"/>
    </source>
</evidence>
<name>A0A1W1CJR6_9ZZZZ</name>
<dbReference type="EMBL" id="FPHK01000096">
    <property type="protein sequence ID" value="SFV65947.1"/>
    <property type="molecule type" value="Genomic_DNA"/>
</dbReference>
<keyword evidence="1" id="KW-0677">Repeat</keyword>
<evidence type="ECO:0000313" key="3">
    <source>
        <dbReference type="EMBL" id="SFV65947.1"/>
    </source>
</evidence>
<keyword evidence="2" id="KW-0802">TPR repeat</keyword>
<evidence type="ECO:0000256" key="2">
    <source>
        <dbReference type="ARBA" id="ARBA00022803"/>
    </source>
</evidence>
<dbReference type="PROSITE" id="PS50005">
    <property type="entry name" value="TPR"/>
    <property type="match status" value="1"/>
</dbReference>
<dbReference type="InterPro" id="IPR011990">
    <property type="entry name" value="TPR-like_helical_dom_sf"/>
</dbReference>
<dbReference type="PROSITE" id="PS51257">
    <property type="entry name" value="PROKAR_LIPOPROTEIN"/>
    <property type="match status" value="1"/>
</dbReference>
<organism evidence="3">
    <name type="scientific">hydrothermal vent metagenome</name>
    <dbReference type="NCBI Taxonomy" id="652676"/>
    <lineage>
        <taxon>unclassified sequences</taxon>
        <taxon>metagenomes</taxon>
        <taxon>ecological metagenomes</taxon>
    </lineage>
</organism>
<dbReference type="SUPFAM" id="SSF48452">
    <property type="entry name" value="TPR-like"/>
    <property type="match status" value="1"/>
</dbReference>
<dbReference type="InterPro" id="IPR013105">
    <property type="entry name" value="TPR_2"/>
</dbReference>
<sequence length="372" mass="43832">MKIFTFFLLFMVFLSACSPMEKKSIAPKQKKKTYNITRLNNEIKELDSYNKRLIYKSIKKEIQRNHKKGDEAYKNGYYYDAVKAYELVNFYEGYPVIPRKKIANIKTIAKKRAYLHYKNAKKYLHSDRKKALIELNSVMMNKPDYKDAKRLYKLLRNNRAIQIHINMLENSLETKIINNKGSFKELKAIKNNLNNLAKYDYKDESLQKARALLQSEKNIMLKNAIAAYKKRELKKAKQKFIQVRTLYPDDDTTATKYLKRIAFKQSKKQNLAMAKEALKQNKYLASISYAKKVLLLEPQNTQAKEIIATANKKAKAAVKKFVNEGKRYYNNKNLDKAKEYFQKALEIDKTNNTSLIYYKKIQRQLQTIKSLQ</sequence>
<dbReference type="AlphaFoldDB" id="A0A1W1CJR6"/>
<accession>A0A1W1CJR6</accession>
<proteinExistence type="predicted"/>
<dbReference type="Gene3D" id="1.25.40.10">
    <property type="entry name" value="Tetratricopeptide repeat domain"/>
    <property type="match status" value="1"/>
</dbReference>